<reference evidence="12 13" key="1">
    <citation type="submission" date="2019-06" db="EMBL/GenBank/DDBJ databases">
        <title>Draft genome sequence of the filamentous fungus Phialemoniopsis curvata isolated from diesel fuel.</title>
        <authorList>
            <person name="Varaljay V.A."/>
            <person name="Lyon W.J."/>
            <person name="Crouch A.L."/>
            <person name="Drake C.E."/>
            <person name="Hollomon J.M."/>
            <person name="Nadeau L.J."/>
            <person name="Nunn H.S."/>
            <person name="Stevenson B.S."/>
            <person name="Bojanowski C.L."/>
            <person name="Crookes-Goodson W.J."/>
        </authorList>
    </citation>
    <scope>NUCLEOTIDE SEQUENCE [LARGE SCALE GENOMIC DNA]</scope>
    <source>
        <strain evidence="12 13">D216</strain>
    </source>
</reference>
<evidence type="ECO:0000256" key="7">
    <source>
        <dbReference type="ARBA" id="ARBA00023242"/>
    </source>
</evidence>
<evidence type="ECO:0000313" key="13">
    <source>
        <dbReference type="Proteomes" id="UP000319257"/>
    </source>
</evidence>
<dbReference type="FunFam" id="2.30.30.490:FF:000015">
    <property type="entry name" value="Chromatin structure-remodeling complex subunit RSC1"/>
    <property type="match status" value="1"/>
</dbReference>
<feature type="domain" description="BAH" evidence="11">
    <location>
        <begin position="489"/>
        <end position="608"/>
    </location>
</feature>
<dbReference type="InterPro" id="IPR048047">
    <property type="entry name" value="RSC1/2_bromodom"/>
</dbReference>
<dbReference type="FunFam" id="1.20.920.10:FF:000048">
    <property type="entry name" value="RSC complex subunit (RSC1), putative"/>
    <property type="match status" value="1"/>
</dbReference>
<keyword evidence="2" id="KW-0677">Repeat</keyword>
<dbReference type="AlphaFoldDB" id="A0A507AXD9"/>
<dbReference type="PROSITE" id="PS50014">
    <property type="entry name" value="BROMODOMAIN_2"/>
    <property type="match status" value="2"/>
</dbReference>
<feature type="region of interest" description="Disordered" evidence="9">
    <location>
        <begin position="745"/>
        <end position="793"/>
    </location>
</feature>
<dbReference type="PANTHER" id="PTHR16062:SF21">
    <property type="entry name" value="CHROMATIN STRUCTURE-REMODELING COMPLEX SUBUNIT RSC1-RELATED"/>
    <property type="match status" value="1"/>
</dbReference>
<keyword evidence="13" id="KW-1185">Reference proteome</keyword>
<evidence type="ECO:0000256" key="3">
    <source>
        <dbReference type="ARBA" id="ARBA00022853"/>
    </source>
</evidence>
<proteinExistence type="predicted"/>
<feature type="compositionally biased region" description="Acidic residues" evidence="9">
    <location>
        <begin position="125"/>
        <end position="147"/>
    </location>
</feature>
<evidence type="ECO:0000256" key="6">
    <source>
        <dbReference type="ARBA" id="ARBA00023163"/>
    </source>
</evidence>
<name>A0A507AXD9_9PEZI</name>
<evidence type="ECO:0000256" key="9">
    <source>
        <dbReference type="SAM" id="MobiDB-lite"/>
    </source>
</evidence>
<dbReference type="STRING" id="1093900.A0A507AXD9"/>
<evidence type="ECO:0000256" key="4">
    <source>
        <dbReference type="ARBA" id="ARBA00023015"/>
    </source>
</evidence>
<evidence type="ECO:0000256" key="5">
    <source>
        <dbReference type="ARBA" id="ARBA00023117"/>
    </source>
</evidence>
<dbReference type="EMBL" id="SKBQ01000065">
    <property type="protein sequence ID" value="TPX09591.1"/>
    <property type="molecule type" value="Genomic_DNA"/>
</dbReference>
<dbReference type="GeneID" id="41976639"/>
<dbReference type="InterPro" id="IPR001487">
    <property type="entry name" value="Bromodomain"/>
</dbReference>
<dbReference type="CDD" id="cd04369">
    <property type="entry name" value="Bromodomain"/>
    <property type="match status" value="1"/>
</dbReference>
<evidence type="ECO:0000256" key="8">
    <source>
        <dbReference type="PROSITE-ProRule" id="PRU00035"/>
    </source>
</evidence>
<dbReference type="FunCoup" id="A0A507AXD9">
    <property type="interactions" value="285"/>
</dbReference>
<dbReference type="InParanoid" id="A0A507AXD9"/>
<comment type="subcellular location">
    <subcellularLocation>
        <location evidence="1">Nucleus</location>
    </subcellularLocation>
</comment>
<feature type="compositionally biased region" description="Basic and acidic residues" evidence="9">
    <location>
        <begin position="335"/>
        <end position="346"/>
    </location>
</feature>
<feature type="region of interest" description="Disordered" evidence="9">
    <location>
        <begin position="272"/>
        <end position="355"/>
    </location>
</feature>
<comment type="caution">
    <text evidence="12">The sequence shown here is derived from an EMBL/GenBank/DDBJ whole genome shotgun (WGS) entry which is preliminary data.</text>
</comment>
<keyword evidence="3" id="KW-0156">Chromatin regulator</keyword>
<feature type="compositionally biased region" description="Low complexity" evidence="9">
    <location>
        <begin position="753"/>
        <end position="786"/>
    </location>
</feature>
<gene>
    <name evidence="12" type="ORF">E0L32_009192</name>
</gene>
<dbReference type="Gene3D" id="2.30.30.490">
    <property type="match status" value="1"/>
</dbReference>
<dbReference type="Pfam" id="PF01426">
    <property type="entry name" value="BAH"/>
    <property type="match status" value="1"/>
</dbReference>
<dbReference type="PANTHER" id="PTHR16062">
    <property type="entry name" value="SWI/SNF-RELATED"/>
    <property type="match status" value="1"/>
</dbReference>
<keyword evidence="6" id="KW-0804">Transcription</keyword>
<organism evidence="12 13">
    <name type="scientific">Thyridium curvatum</name>
    <dbReference type="NCBI Taxonomy" id="1093900"/>
    <lineage>
        <taxon>Eukaryota</taxon>
        <taxon>Fungi</taxon>
        <taxon>Dikarya</taxon>
        <taxon>Ascomycota</taxon>
        <taxon>Pezizomycotina</taxon>
        <taxon>Sordariomycetes</taxon>
        <taxon>Sordariomycetidae</taxon>
        <taxon>Thyridiales</taxon>
        <taxon>Thyridiaceae</taxon>
        <taxon>Thyridium</taxon>
    </lineage>
</organism>
<evidence type="ECO:0000256" key="2">
    <source>
        <dbReference type="ARBA" id="ARBA00022737"/>
    </source>
</evidence>
<feature type="compositionally biased region" description="Basic and acidic residues" evidence="9">
    <location>
        <begin position="148"/>
        <end position="158"/>
    </location>
</feature>
<feature type="region of interest" description="Disordered" evidence="9">
    <location>
        <begin position="926"/>
        <end position="957"/>
    </location>
</feature>
<feature type="region of interest" description="Disordered" evidence="9">
    <location>
        <begin position="647"/>
        <end position="714"/>
    </location>
</feature>
<dbReference type="SMART" id="SM00439">
    <property type="entry name" value="BAH"/>
    <property type="match status" value="1"/>
</dbReference>
<feature type="domain" description="Bromo" evidence="10">
    <location>
        <begin position="179"/>
        <end position="249"/>
    </location>
</feature>
<sequence>MEGALVSSPRPEGSSQPLTAAACATGESPNAPNKKWPALHRPTVGSQNTFRSICCDTALKFLTPSPESRADPGLIRPVAPNHTDNPVRQAPIAMAARRDGNASEVRESIEAKGAADRDVHMADAVADEDVDAEGEDDVDAEGDEDMDEQKPDNADQRDQQHLLDLIETTSHYLCTYREHDEEVAAGFQRIPNKRLIPDYTDVIKEPIAFSTIRGKIQKKQYTAFSEFVRDVALISHNAQVYNRPSAPIFGQAVRLREIFVAKLQAMIQKGEIKPEEAELPDLGELPEMDESPPPDAEDEEMDEDEEDEEDFEEDDDSDDEGGRRRGRRRGRASFGKKDKLDDEDVHKKRGRPPKVFTPMEARIHAVIKGLRKFKNDDGEPRIVPFEKLPEAKANPQYYEAILNPMALDLIKRKAKRKKYQSVDQLLADIEVMFENAKLYNEEGSEIYEDAVELQKQARILAADQKSKPDDDFRDDDGKLPLSEAHHNGEVWRVGDWVHIRNHNDLSKPIVAQLYRIWKDASGQVWVNACWYYRPEQTVHRFEKHFYEKEVVKTGQYRDHRIEEVIDRCFVMFITRFPKGRPRGFPPDKEVYVCEARYNEEKFRFAKIKTWASCVPDEVRERDYEMDLFEMPRKLRKIPSPIKHLLREDAKETDPLPKPTWGSPNAPPMIGAVHKRPRESNESPPPEPTPPPTPAGPMDMHMDPNRRPSMKSDGGMVGTPAGYHQLGPVPIPSPSHPTYGQHFAPPRPGPTPTPQAAVPHMQHAPPQPMQSPGHMAQAPHYQPHQAQGYGQQFAPSPANMGPANMGHHAPMPNPVMPTYDHHRMAPTPAAMTPARAPMAATPNTTAMPHANAGANAYNPPRPVETYTLPEAMDAAIPSEVRDRFQRDEQGRILFFTAPPLNRAHNGVASESADLGHSVRYSKDIAAHREERQRKRQERDEAVAAESRKKAALESKEREETEAMLWRAAGGALGELVQQIDAGTRLVQDSLGGWDREEKKAINGTNGIAASGLHE</sequence>
<dbReference type="GO" id="GO:0016586">
    <property type="term" value="C:RSC-type complex"/>
    <property type="evidence" value="ECO:0007669"/>
    <property type="project" value="InterPro"/>
</dbReference>
<evidence type="ECO:0000259" key="10">
    <source>
        <dbReference type="PROSITE" id="PS50014"/>
    </source>
</evidence>
<feature type="region of interest" description="Disordered" evidence="9">
    <location>
        <begin position="65"/>
        <end position="158"/>
    </location>
</feature>
<dbReference type="RefSeq" id="XP_030991302.1">
    <property type="nucleotide sequence ID" value="XM_031144130.1"/>
</dbReference>
<dbReference type="InterPro" id="IPR001025">
    <property type="entry name" value="BAH_dom"/>
</dbReference>
<feature type="compositionally biased region" description="Acidic residues" evidence="9">
    <location>
        <begin position="277"/>
        <end position="319"/>
    </location>
</feature>
<keyword evidence="7" id="KW-0539">Nucleus</keyword>
<dbReference type="Proteomes" id="UP000319257">
    <property type="component" value="Unassembled WGS sequence"/>
</dbReference>
<dbReference type="CDD" id="cd04717">
    <property type="entry name" value="BAH_polybromo"/>
    <property type="match status" value="1"/>
</dbReference>
<feature type="compositionally biased region" description="Basic and acidic residues" evidence="9">
    <location>
        <begin position="96"/>
        <end position="121"/>
    </location>
</feature>
<feature type="region of interest" description="Disordered" evidence="9">
    <location>
        <begin position="1"/>
        <end position="42"/>
    </location>
</feature>
<dbReference type="GO" id="GO:0003682">
    <property type="term" value="F:chromatin binding"/>
    <property type="evidence" value="ECO:0007669"/>
    <property type="project" value="InterPro"/>
</dbReference>
<dbReference type="GO" id="GO:0006338">
    <property type="term" value="P:chromatin remodeling"/>
    <property type="evidence" value="ECO:0007669"/>
    <property type="project" value="InterPro"/>
</dbReference>
<evidence type="ECO:0000256" key="1">
    <source>
        <dbReference type="ARBA" id="ARBA00004123"/>
    </source>
</evidence>
<dbReference type="PROSITE" id="PS51038">
    <property type="entry name" value="BAH"/>
    <property type="match status" value="1"/>
</dbReference>
<dbReference type="InterPro" id="IPR036427">
    <property type="entry name" value="Bromodomain-like_sf"/>
</dbReference>
<keyword evidence="5 8" id="KW-0103">Bromodomain</keyword>
<accession>A0A507AXD9</accession>
<dbReference type="SUPFAM" id="SSF47370">
    <property type="entry name" value="Bromodomain"/>
    <property type="match status" value="2"/>
</dbReference>
<feature type="region of interest" description="Disordered" evidence="9">
    <location>
        <begin position="989"/>
        <end position="1013"/>
    </location>
</feature>
<dbReference type="InterPro" id="IPR037382">
    <property type="entry name" value="Rsc/polybromo"/>
</dbReference>
<keyword evidence="4" id="KW-0805">Transcription regulation</keyword>
<evidence type="ECO:0000259" key="11">
    <source>
        <dbReference type="PROSITE" id="PS51038"/>
    </source>
</evidence>
<dbReference type="CDD" id="cd05522">
    <property type="entry name" value="Bromo_Rsc1_2_II"/>
    <property type="match status" value="1"/>
</dbReference>
<dbReference type="PRINTS" id="PR00503">
    <property type="entry name" value="BROMODOMAIN"/>
</dbReference>
<dbReference type="GO" id="GO:0006368">
    <property type="term" value="P:transcription elongation by RNA polymerase II"/>
    <property type="evidence" value="ECO:0007669"/>
    <property type="project" value="TreeGrafter"/>
</dbReference>
<feature type="domain" description="Bromo" evidence="10">
    <location>
        <begin position="377"/>
        <end position="447"/>
    </location>
</feature>
<dbReference type="Pfam" id="PF00439">
    <property type="entry name" value="Bromodomain"/>
    <property type="match status" value="2"/>
</dbReference>
<evidence type="ECO:0000313" key="12">
    <source>
        <dbReference type="EMBL" id="TPX09591.1"/>
    </source>
</evidence>
<dbReference type="SMART" id="SM00297">
    <property type="entry name" value="BROMO"/>
    <property type="match status" value="2"/>
</dbReference>
<feature type="compositionally biased region" description="Pro residues" evidence="9">
    <location>
        <begin position="682"/>
        <end position="694"/>
    </location>
</feature>
<dbReference type="OrthoDB" id="1742084at2759"/>
<dbReference type="InterPro" id="IPR043151">
    <property type="entry name" value="BAH_sf"/>
</dbReference>
<protein>
    <submittedName>
        <fullName evidence="12">Uncharacterized protein</fullName>
    </submittedName>
</protein>
<dbReference type="Gene3D" id="1.20.920.10">
    <property type="entry name" value="Bromodomain-like"/>
    <property type="match status" value="2"/>
</dbReference>